<evidence type="ECO:0008006" key="3">
    <source>
        <dbReference type="Google" id="ProtNLM"/>
    </source>
</evidence>
<dbReference type="EMBL" id="SZYD01000015">
    <property type="protein sequence ID" value="KAD3640066.1"/>
    <property type="molecule type" value="Genomic_DNA"/>
</dbReference>
<dbReference type="Proteomes" id="UP000326396">
    <property type="component" value="Linkage Group LG5"/>
</dbReference>
<comment type="caution">
    <text evidence="1">The sequence shown here is derived from an EMBL/GenBank/DDBJ whole genome shotgun (WGS) entry which is preliminary data.</text>
</comment>
<dbReference type="PANTHER" id="PTHR11439">
    <property type="entry name" value="GAG-POL-RELATED RETROTRANSPOSON"/>
    <property type="match status" value="1"/>
</dbReference>
<reference evidence="1 2" key="1">
    <citation type="submission" date="2019-05" db="EMBL/GenBank/DDBJ databases">
        <title>Mikania micrantha, genome provides insights into the molecular mechanism of rapid growth.</title>
        <authorList>
            <person name="Liu B."/>
        </authorList>
    </citation>
    <scope>NUCLEOTIDE SEQUENCE [LARGE SCALE GENOMIC DNA]</scope>
    <source>
        <strain evidence="1">NLD-2019</strain>
        <tissue evidence="1">Leaf</tissue>
    </source>
</reference>
<accession>A0A5N6MJ21</accession>
<gene>
    <name evidence="1" type="ORF">E3N88_29289</name>
</gene>
<dbReference type="AlphaFoldDB" id="A0A5N6MJ21"/>
<organism evidence="1 2">
    <name type="scientific">Mikania micrantha</name>
    <name type="common">bitter vine</name>
    <dbReference type="NCBI Taxonomy" id="192012"/>
    <lineage>
        <taxon>Eukaryota</taxon>
        <taxon>Viridiplantae</taxon>
        <taxon>Streptophyta</taxon>
        <taxon>Embryophyta</taxon>
        <taxon>Tracheophyta</taxon>
        <taxon>Spermatophyta</taxon>
        <taxon>Magnoliopsida</taxon>
        <taxon>eudicotyledons</taxon>
        <taxon>Gunneridae</taxon>
        <taxon>Pentapetalae</taxon>
        <taxon>asterids</taxon>
        <taxon>campanulids</taxon>
        <taxon>Asterales</taxon>
        <taxon>Asteraceae</taxon>
        <taxon>Asteroideae</taxon>
        <taxon>Heliantheae alliance</taxon>
        <taxon>Eupatorieae</taxon>
        <taxon>Mikania</taxon>
    </lineage>
</organism>
<proteinExistence type="predicted"/>
<evidence type="ECO:0000313" key="2">
    <source>
        <dbReference type="Proteomes" id="UP000326396"/>
    </source>
</evidence>
<sequence>MKQKFEMSAMGELAFFLGIQVDQKKEGYTPEFQAKPKDSHIKAVKRILHYLKGKTKSWTLTCEADYVTTSSCCSQVLWIQQQMRDYGLKFTTTPIFVDNTAAIAITENPVSHKTTKHINKRHHFIRDYSETIDSIADIFTKAFDSV</sequence>
<evidence type="ECO:0000313" key="1">
    <source>
        <dbReference type="EMBL" id="KAD3640066.1"/>
    </source>
</evidence>
<protein>
    <recommendedName>
        <fullName evidence="3">Reverse transcriptase Ty1/copia-type domain-containing protein</fullName>
    </recommendedName>
</protein>
<keyword evidence="2" id="KW-1185">Reference proteome</keyword>
<dbReference type="PANTHER" id="PTHR11439:SF495">
    <property type="entry name" value="REVERSE TRANSCRIPTASE, RNA-DEPENDENT DNA POLYMERASE-RELATED"/>
    <property type="match status" value="1"/>
</dbReference>
<name>A0A5N6MJ21_9ASTR</name>
<dbReference type="CDD" id="cd09272">
    <property type="entry name" value="RNase_HI_RT_Ty1"/>
    <property type="match status" value="1"/>
</dbReference>
<dbReference type="OrthoDB" id="418237at2759"/>